<name>A0ABX8MVN1_9PSED</name>
<dbReference type="InterPro" id="IPR037523">
    <property type="entry name" value="VOC_core"/>
</dbReference>
<proteinExistence type="predicted"/>
<evidence type="ECO:0000313" key="3">
    <source>
        <dbReference type="Proteomes" id="UP000693952"/>
    </source>
</evidence>
<dbReference type="InterPro" id="IPR041581">
    <property type="entry name" value="Glyoxalase_6"/>
</dbReference>
<reference evidence="2" key="1">
    <citation type="submission" date="2021-06" db="EMBL/GenBank/DDBJ databases">
        <title>Updating the genus Pseudomonas: Description of 43 new species and partition of the Pseudomonas putida group.</title>
        <authorList>
            <person name="Girard L."/>
            <person name="Lood C."/>
            <person name="Vandamme P."/>
            <person name="Rokni-Zadeh H."/>
            <person name="van Noort V."/>
            <person name="Hofte M."/>
            <person name="Lavigne R."/>
            <person name="De Mot R."/>
        </authorList>
    </citation>
    <scope>NUCLEOTIDE SEQUENCE</scope>
    <source>
        <strain evidence="2">CMR12a</strain>
    </source>
</reference>
<organism evidence="2 3">
    <name type="scientific">Pseudomonas sessilinigenes</name>
    <dbReference type="NCBI Taxonomy" id="658629"/>
    <lineage>
        <taxon>Bacteria</taxon>
        <taxon>Pseudomonadati</taxon>
        <taxon>Pseudomonadota</taxon>
        <taxon>Gammaproteobacteria</taxon>
        <taxon>Pseudomonadales</taxon>
        <taxon>Pseudomonadaceae</taxon>
        <taxon>Pseudomonas</taxon>
    </lineage>
</organism>
<dbReference type="SUPFAM" id="SSF54593">
    <property type="entry name" value="Glyoxalase/Bleomycin resistance protein/Dihydroxybiphenyl dioxygenase"/>
    <property type="match status" value="1"/>
</dbReference>
<dbReference type="Proteomes" id="UP000693952">
    <property type="component" value="Chromosome"/>
</dbReference>
<evidence type="ECO:0000313" key="2">
    <source>
        <dbReference type="EMBL" id="QXH43264.1"/>
    </source>
</evidence>
<accession>A0ABX8MVN1</accession>
<dbReference type="PROSITE" id="PS51819">
    <property type="entry name" value="VOC"/>
    <property type="match status" value="1"/>
</dbReference>
<feature type="domain" description="VOC" evidence="1">
    <location>
        <begin position="2"/>
        <end position="125"/>
    </location>
</feature>
<dbReference type="RefSeq" id="WP_124346603.1">
    <property type="nucleotide sequence ID" value="NZ_CP027706.1"/>
</dbReference>
<dbReference type="EMBL" id="CP077074">
    <property type="protein sequence ID" value="QXH43264.1"/>
    <property type="molecule type" value="Genomic_DNA"/>
</dbReference>
<protein>
    <recommendedName>
        <fullName evidence="1">VOC domain-containing protein</fullName>
    </recommendedName>
</protein>
<dbReference type="Gene3D" id="3.10.180.10">
    <property type="entry name" value="2,3-Dihydroxybiphenyl 1,2-Dioxygenase, domain 1"/>
    <property type="match status" value="1"/>
</dbReference>
<evidence type="ECO:0000259" key="1">
    <source>
        <dbReference type="PROSITE" id="PS51819"/>
    </source>
</evidence>
<dbReference type="InterPro" id="IPR029068">
    <property type="entry name" value="Glyas_Bleomycin-R_OHBP_Dase"/>
</dbReference>
<sequence length="128" mass="14381">MSVAGFVLYSLDPQALARFYAALLGWPISDQQPDYLQLQHQGMELTLIQVPAAIAARIVLQDPPLPRSDSACKPVFWISDLDQARQRAASAGGRLYEPEREWRFKDARVCDGIDPEGNIFQLRQSLPQ</sequence>
<gene>
    <name evidence="2" type="ORF">KSS89_13915</name>
</gene>
<keyword evidence="3" id="KW-1185">Reference proteome</keyword>
<dbReference type="Pfam" id="PF18029">
    <property type="entry name" value="Glyoxalase_6"/>
    <property type="match status" value="1"/>
</dbReference>